<dbReference type="EMBL" id="CP012365">
    <property type="protein sequence ID" value="AKX59650.1"/>
    <property type="molecule type" value="Genomic_DNA"/>
</dbReference>
<dbReference type="InterPro" id="IPR027417">
    <property type="entry name" value="P-loop_NTPase"/>
</dbReference>
<evidence type="ECO:0000313" key="2">
    <source>
        <dbReference type="EMBL" id="AKX59650.1"/>
    </source>
</evidence>
<reference evidence="3" key="2">
    <citation type="submission" date="2020-06" db="EMBL/GenBank/DDBJ databases">
        <authorList>
            <person name="Dong N."/>
        </authorList>
    </citation>
    <scope>NUCLEOTIDE SEQUENCE</scope>
    <source>
        <strain evidence="3">DF46-2-2</strain>
    </source>
</reference>
<dbReference type="RefSeq" id="WP_053100819.1">
    <property type="nucleotide sequence ID" value="NZ_CP012358.1"/>
</dbReference>
<dbReference type="GeneID" id="93984403"/>
<dbReference type="PATRIC" id="fig|1697053.3.peg.1826"/>
<dbReference type="OrthoDB" id="417988at2"/>
<dbReference type="Proteomes" id="UP000063953">
    <property type="component" value="Chromosome"/>
</dbReference>
<keyword evidence="4" id="KW-1185">Reference proteome</keyword>
<reference evidence="3" key="3">
    <citation type="journal article" date="2022" name="Sci. Total Environ.">
        <title>Prevalence, transmission, and molecular epidemiology of tet(X)-positive bacteria among humans, animals, and environmental niches in China: An epidemiological, and genomic-based study.</title>
        <authorList>
            <person name="Dong N."/>
            <person name="Zeng Y."/>
            <person name="Cai C."/>
            <person name="Sun C."/>
            <person name="Lu J."/>
            <person name="Liu C."/>
            <person name="Zhou H."/>
            <person name="Sun Q."/>
            <person name="Shu L."/>
            <person name="Wang H."/>
            <person name="Wang Y."/>
            <person name="Wang S."/>
            <person name="Wu C."/>
            <person name="Chan E.W."/>
            <person name="Chen G."/>
            <person name="Shen Z."/>
            <person name="Chen S."/>
            <person name="Zhang R."/>
        </authorList>
    </citation>
    <scope>NUCLEOTIDE SEQUENCE</scope>
    <source>
        <strain evidence="3">DF46-2-2</strain>
    </source>
</reference>
<evidence type="ECO:0000259" key="1">
    <source>
        <dbReference type="Pfam" id="PF01926"/>
    </source>
</evidence>
<name>A0A0K1XE35_9GAMM</name>
<dbReference type="EMBL" id="JACANB010000005">
    <property type="protein sequence ID" value="MDM1696740.1"/>
    <property type="molecule type" value="Genomic_DNA"/>
</dbReference>
<dbReference type="CDD" id="cd00882">
    <property type="entry name" value="Ras_like_GTPase"/>
    <property type="match status" value="1"/>
</dbReference>
<gene>
    <name evidence="2" type="ORF">AKN88_06705</name>
    <name evidence="3" type="ORF">HX099_08725</name>
</gene>
<dbReference type="KEGG" id="pbb:AKN87_08990"/>
<dbReference type="GO" id="GO:0016301">
    <property type="term" value="F:kinase activity"/>
    <property type="evidence" value="ECO:0007669"/>
    <property type="project" value="UniProtKB-KW"/>
</dbReference>
<organism evidence="2 4">
    <name type="scientific">Thiopseudomonas alkaliphila</name>
    <dbReference type="NCBI Taxonomy" id="1697053"/>
    <lineage>
        <taxon>Bacteria</taxon>
        <taxon>Pseudomonadati</taxon>
        <taxon>Pseudomonadota</taxon>
        <taxon>Gammaproteobacteria</taxon>
        <taxon>Pseudomonadales</taxon>
        <taxon>Pseudomonadaceae</taxon>
        <taxon>Thiopseudomonas</taxon>
    </lineage>
</organism>
<dbReference type="Gene3D" id="3.40.50.300">
    <property type="entry name" value="P-loop containing nucleotide triphosphate hydrolases"/>
    <property type="match status" value="1"/>
</dbReference>
<dbReference type="InterPro" id="IPR006073">
    <property type="entry name" value="GTP-bd"/>
</dbReference>
<feature type="domain" description="G" evidence="1">
    <location>
        <begin position="36"/>
        <end position="133"/>
    </location>
</feature>
<dbReference type="Proteomes" id="UP001173465">
    <property type="component" value="Unassembled WGS sequence"/>
</dbReference>
<dbReference type="STRING" id="1697053.AKN87_08990"/>
<keyword evidence="2" id="KW-0808">Transferase</keyword>
<dbReference type="GO" id="GO:0005525">
    <property type="term" value="F:GTP binding"/>
    <property type="evidence" value="ECO:0007669"/>
    <property type="project" value="InterPro"/>
</dbReference>
<dbReference type="Pfam" id="PF01926">
    <property type="entry name" value="MMR_HSR1"/>
    <property type="match status" value="1"/>
</dbReference>
<dbReference type="SUPFAM" id="SSF52540">
    <property type="entry name" value="P-loop containing nucleoside triphosphate hydrolases"/>
    <property type="match status" value="1"/>
</dbReference>
<evidence type="ECO:0000313" key="4">
    <source>
        <dbReference type="Proteomes" id="UP000063953"/>
    </source>
</evidence>
<dbReference type="AlphaFoldDB" id="A0A0K1XE35"/>
<keyword evidence="2" id="KW-0418">Kinase</keyword>
<sequence length="370" mass="40680">MSSFFSRVVKTLNPDPDPEISAAFTYAEQHLPTLWLLGKTGAGKSTLIKTLTGDSQIEIGRGFKPCTQTAAQYNFPHAKPLLSFLDTKGLAEADYDAEEDIAWCAARSHALLLVVKIDETDQSQLLNALKSIQQSAKITQASLLITGIDQVTDAQEQARLISYQQQQFAPYWKELNCLAVDFVSVRKEQSVAALVEHLSQQLPVLREVFVEQAASDQEQQNFLRLKTEVLWYAAAAAATDALPALGLVAVPSIQTKLLHSLANHYGLPWSKKHLASLLGAMGSSFVLKYLSQFGIRQLVKLIPAYGQLVGGATAAAASYASTYALGRVACLYFYRQLQQEPVSREELQSLFKQALLEVVPLTKKEPDHAE</sequence>
<accession>A0A0K1XE35</accession>
<evidence type="ECO:0000313" key="3">
    <source>
        <dbReference type="EMBL" id="MDM1696740.1"/>
    </source>
</evidence>
<reference evidence="2 4" key="1">
    <citation type="journal article" date="2015" name="Genome Announc.">
        <title>Genome Sequences of Oblitimonas alkaliphila gen. nov. sp. nov. (Proposed), a Novel Bacterium of the Pseudomonadaceae Family.</title>
        <authorList>
            <person name="Lauer A.C."/>
            <person name="Nicholson A.C."/>
            <person name="Humrighouse B.W."/>
            <person name="Emery B."/>
            <person name="Drobish A."/>
            <person name="Juieng P."/>
            <person name="Loparev V."/>
            <person name="McQuiston J.R."/>
        </authorList>
    </citation>
    <scope>NUCLEOTIDE SEQUENCE [LARGE SCALE GENOMIC DNA]</scope>
    <source>
        <strain evidence="2 4">E5571</strain>
    </source>
</reference>
<protein>
    <submittedName>
        <fullName evidence="3">50S ribosome-binding GTPase</fullName>
    </submittedName>
    <submittedName>
        <fullName evidence="2">Kinase</fullName>
    </submittedName>
</protein>
<proteinExistence type="predicted"/>